<feature type="domain" description="DUF3638" evidence="8">
    <location>
        <begin position="2038"/>
        <end position="2261"/>
    </location>
</feature>
<evidence type="ECO:0000256" key="4">
    <source>
        <dbReference type="ARBA" id="ARBA00022786"/>
    </source>
</evidence>
<dbReference type="Pfam" id="PF12340">
    <property type="entry name" value="DUF3638"/>
    <property type="match status" value="1"/>
</dbReference>
<evidence type="ECO:0000256" key="2">
    <source>
        <dbReference type="ARBA" id="ARBA00012759"/>
    </source>
</evidence>
<dbReference type="InterPro" id="IPR051346">
    <property type="entry name" value="OTU_Deubiquitinase"/>
</dbReference>
<sequence>MGLNRDTFVFNHVFLPPKLPAKDDCKDANDILLLDKSIQALREFQEYLPNDQADCTRDLVTMLSHLRMILDTHGSIIEAELQRALARLATEGGFLPIHIREQNAAVLMSRIEDKIHIELWELSPRNKSVITTLGRLKRQFPGPTLAMELDIFRDFGLQKTIARTLAKLSHQSVPGTKSKVKKSGAKHDEDRDSTHPKMVTEFFMAFLRPICGNTQALQIEKNTREEVLWLDSRSPWRRSPLWLLIRVVLQLVSHRLSEHKGIANNLYKEFMIYFMSVMLSTSQKKLPCEKLHCMTAKICRRLHKLHISHQPTWFESVQRALTVANESIEHHWRNTTNRCARHIDMSSLVRFDFSKDVTCTFPGLDEYLKGIQQHEDNISLRSVSFHPISKLLKFKSSEIPISLQSADNNYRVYNLAAFEDWVSRSLDGWLEQHLTIQSTCSQLAELIKKYHAVASDVYSSCPEGKSIMLLTILELWIACDKSAVNAHNILQEYDPCLPVRIFQSLLLPLRSQIERLARAEEYLDYRNRCVKHKGPGIFRDFGTSSCFSVRYFDGSDTHRELYNAIEKRAAYERQQKCSELLQMHGKYRELYRRVDSMECTYSEVLVDKQFDIRESRHSEYSCIRCRTQREADSMQIMVHEWPLPADHLRAKSTVFELQPPRPFTGWREATMHFVFSVLRVKYSTHDVPTASYRPKDHNGLSSVFSANFDTQRIEPLSQSKPHERTHRKKKRIIDVCQEDVCLDNGMRCQYFDNTAGCFVSTFETTHDTAKSCMVKLPQSSSSLQQFLFRPAESPDGQPPNTVIASQDACPEDMSLEEYKSLCVMPFGLNIQWQNILRQLAMPSIMFKKSETSLFILQMINQVGPSISGTTLRKGHKILNDEPFTLAMLGKIEDAAVRIEENWESAQELGVLISIVSRLLSMSSSMRVQNACLNLQSNLRSKAFQWFNIVATKAGGTTDEAQRADLTMRSAQIALICFGSFESEGAVLQRILQGVSDAAIFLQCCMIIHNKRHVLPLDHPLYGFLYHRWQILCLRSCSYLANELINNQSAALDMAIKRSWSAYRASLGWAAVQRVTDPWVSSWTACASPDEGGLPILFNLLTGELLINGLPLARLPAEYERHESYKTLFGKSLLEVMPSTLPGMEFSCQKTYMGYETHLKMEPVPGTDQFDLRVRGVMKDQSWEFIPRRLLIGSVPDAFAQNYAHWFNLNDHYVEFRPLDKPWHSSDSHWQLRQNEMDAGWSVKKDGVSLLNVRSPTARLLSGILEPIEQPLNLHFKFHHGSSALEIEIPRLRLGFDVQAGASAIQSRQYRGMSIDTDQALGTLIGLHSKLILASSDRQNRVVLIPEGPVTWEKEDSHIRINISWEPITTLHAYAVRDDLGYLDDNGSVQSKLMLCYMHALTSFCLPDPLTQKTGTEQALSILRSASLRSFSRLQTKNAILLAKIAQLTPGRGYYPKNEREMQSVQWQKDLGFLTQHADFRKEVELIFQHDCLMEIFHPGMKVVHPPLPFVVADLQKRDCIRSSVFCISDFGAEEHTCDFDKVYSGFGATHDSTQASRVFRLCTIIQDKIPSARLMNAHDLTSNLWRFISGFQPTLGADFQVAATNIGYDASLLVDPKRFVASHWCSIHKLICSEHSPLNKFQLMMWLSTMAFAEESDMMVLETLASFYVIREMVSVSFPEQGPFMLNDGHQFKKGDLSSRLAAAQLSKTPESDLTRKPQETSKEFKSRYTRLLKKNRSEVLDKFLRHLELQWPVRFPSLPRSQGYPRFNEYFDQSKATSIVRTRFNTWFNNWQFRQYLTEIAQILSRQLPQSVVMPNLTFPGLPQKHNVLQGHGFVCVDDLFSLVPPTLQLNQPSLPQLLYDFLHDAEPNTPLGMLIQALAQQSRSQFEQEYVEHLRASARSLQMAKISWNIKLNTHELHEILSDFVKLCEVYTRNIYTAIASFMVRSGGTGRFGDHGNSFGDKVLSVMAQIGHWPRVSPSLLLEQLARNRWNCLPSAWKSVVITYGCSLTVLQWARRLLKLRNNPDDLVRELQTPGHTNWDPQDFPETLLLEIEHRILVRNVQEHIARHMRACTQGRNVVMQLNMGEGKSSVIVPIVAAVKADGVCLVRVLVAKPQSRQMLQMLISKLGGRLGRRVYLMPISRSLLLGETEANQLLQMCLECIQQRGVLLVQPEHVLSLKLMCIECFDTGREGVGQVLLKILKLFLELSYDIIDESDENYSVKFELVYTMGAQGPLELSPDRWIIIHHLLDLVRMYASEVKKRFPHSVELEPQSAGNFPRLRFLHREASEALLQQIGQHIYDNGIGSFTISRQPEEMRRAVLAYLLDPNPTNAVISKVEEAEFWTETGMDSLLLLRGLLAQGVLNFCFSQKRWRVNYGPDSTRVPPTRLSVSYRAKDDPAPRAEFSHTDVVIILSSLSYYYSGLTDDELFLTFEHLLKSDQADTEYHGWVADASTLPPAYHHLIGINLEDRIHCSNHIFPKLRSVKAVIDYFLENIVFPKELREFPSKLSSSGWDLGEVKNYPTVGFSGTNDSRLTLPLSVEQLDLPEQNHTNALVLEYLLRPENSVTFVPPQAKGASSDAQVLLELVNSLNPPAQVILDVGAQILELSNRQVAKHWLGMTPDDGYIQAVVFVDEEDAICVLDRHGRVELLQVSPFAQQLEACFIFLDEAHTRGIDLKLPATYRAAVTLGAGLTKDKLVQACMRMRKLGKGQSVVFCAPSEIQDKILSVTGKTNEAHIQVSDVLRWAVSETWLDLRRSIPLWAIQGERFAYQRTIWYDASPNGEITMSVAKAQRFLEPESQSLESRYRPRRESGLSLYSRLGQDDFIDLILARCREFDNLDFTSTQLQEEQERQLAPEIEQERQIQRPPPVKPRAHHLHVDLVSYISTGILKTSSSAYGPAFQSLRDTSAAVFLDVAQFPCELLVTTDFAQTVKVPGNAQFISDAYQRPAQWVLTSTQGSSASKLTVKEMLIISPFEANELYEQILSSNTVQMHLYAPRQSQGYPSLDTFPLYNIPASHLGIEVPAPLRIQLNLFSGQLYMSSYTEYQEVCDFLGVASGKTVQGQTVALDGFILASNNKLTTNFSQSPLRFLKVLMSSIRKECQKIDKTHMGKLLDGRLLTPRDFLPTATPASATSTCTLEEIND</sequence>
<keyword evidence="5" id="KW-0378">Hydrolase</keyword>
<dbReference type="EMBL" id="JBFXLT010000005">
    <property type="protein sequence ID" value="KAL2821232.1"/>
    <property type="molecule type" value="Genomic_DNA"/>
</dbReference>
<evidence type="ECO:0000256" key="3">
    <source>
        <dbReference type="ARBA" id="ARBA00022670"/>
    </source>
</evidence>
<reference evidence="11 12" key="1">
    <citation type="submission" date="2024-07" db="EMBL/GenBank/DDBJ databases">
        <title>Section-level genome sequencing and comparative genomics of Aspergillus sections Usti and Cavernicolus.</title>
        <authorList>
            <consortium name="Lawrence Berkeley National Laboratory"/>
            <person name="Nybo J.L."/>
            <person name="Vesth T.C."/>
            <person name="Theobald S."/>
            <person name="Frisvad J.C."/>
            <person name="Larsen T.O."/>
            <person name="Kjaerboelling I."/>
            <person name="Rothschild-Mancinelli K."/>
            <person name="Lyhne E.K."/>
            <person name="Kogle M.E."/>
            <person name="Barry K."/>
            <person name="Clum A."/>
            <person name="Na H."/>
            <person name="Ledsgaard L."/>
            <person name="Lin J."/>
            <person name="Lipzen A."/>
            <person name="Kuo A."/>
            <person name="Riley R."/>
            <person name="Mondo S."/>
            <person name="Labutti K."/>
            <person name="Haridas S."/>
            <person name="Pangalinan J."/>
            <person name="Salamov A.A."/>
            <person name="Simmons B.A."/>
            <person name="Magnuson J.K."/>
            <person name="Chen J."/>
            <person name="Drula E."/>
            <person name="Henrissat B."/>
            <person name="Wiebenga A."/>
            <person name="Lubbers R.J."/>
            <person name="Gomes A.C."/>
            <person name="Makela M.R."/>
            <person name="Stajich J."/>
            <person name="Grigoriev I.V."/>
            <person name="Mortensen U.H."/>
            <person name="De Vries R.P."/>
            <person name="Baker S.E."/>
            <person name="Andersen M.R."/>
        </authorList>
    </citation>
    <scope>NUCLEOTIDE SEQUENCE [LARGE SCALE GENOMIC DNA]</scope>
    <source>
        <strain evidence="11 12">CBS 588.65</strain>
    </source>
</reference>
<dbReference type="InterPro" id="IPR022099">
    <property type="entry name" value="DUF3638"/>
</dbReference>
<dbReference type="Pfam" id="PF20255">
    <property type="entry name" value="DUF6606"/>
    <property type="match status" value="1"/>
</dbReference>
<dbReference type="EC" id="3.4.19.12" evidence="2"/>
<keyword evidence="6" id="KW-0788">Thiol protease</keyword>
<evidence type="ECO:0000256" key="6">
    <source>
        <dbReference type="ARBA" id="ARBA00022807"/>
    </source>
</evidence>
<proteinExistence type="predicted"/>
<feature type="domain" description="DUF3645" evidence="9">
    <location>
        <begin position="2381"/>
        <end position="2415"/>
    </location>
</feature>
<protein>
    <recommendedName>
        <fullName evidence="2">ubiquitinyl hydrolase 1</fullName>
        <ecNumber evidence="2">3.4.19.12</ecNumber>
    </recommendedName>
</protein>
<evidence type="ECO:0000313" key="12">
    <source>
        <dbReference type="Proteomes" id="UP001610334"/>
    </source>
</evidence>
<evidence type="ECO:0000259" key="10">
    <source>
        <dbReference type="Pfam" id="PF20255"/>
    </source>
</evidence>
<comment type="catalytic activity">
    <reaction evidence="1">
        <text>Thiol-dependent hydrolysis of ester, thioester, amide, peptide and isopeptide bonds formed by the C-terminal Gly of ubiquitin (a 76-residue protein attached to proteins as an intracellular targeting signal).</text>
        <dbReference type="EC" id="3.4.19.12"/>
    </reaction>
</comment>
<evidence type="ECO:0000313" key="11">
    <source>
        <dbReference type="EMBL" id="KAL2821232.1"/>
    </source>
</evidence>
<feature type="region of interest" description="Disordered" evidence="7">
    <location>
        <begin position="172"/>
        <end position="193"/>
    </location>
</feature>
<dbReference type="InterPro" id="IPR046541">
    <property type="entry name" value="DUF6606"/>
</dbReference>
<name>A0ABR4I2M1_9EURO</name>
<keyword evidence="4" id="KW-0833">Ubl conjugation pathway</keyword>
<comment type="caution">
    <text evidence="11">The sequence shown here is derived from an EMBL/GenBank/DDBJ whole genome shotgun (WGS) entry which is preliminary data.</text>
</comment>
<keyword evidence="3" id="KW-0645">Protease</keyword>
<keyword evidence="12" id="KW-1185">Reference proteome</keyword>
<dbReference type="InterPro" id="IPR022105">
    <property type="entry name" value="DUF3645"/>
</dbReference>
<evidence type="ECO:0000256" key="5">
    <source>
        <dbReference type="ARBA" id="ARBA00022801"/>
    </source>
</evidence>
<evidence type="ECO:0000256" key="7">
    <source>
        <dbReference type="SAM" id="MobiDB-lite"/>
    </source>
</evidence>
<evidence type="ECO:0000259" key="9">
    <source>
        <dbReference type="Pfam" id="PF12359"/>
    </source>
</evidence>
<organism evidence="11 12">
    <name type="scientific">Aspergillus granulosus</name>
    <dbReference type="NCBI Taxonomy" id="176169"/>
    <lineage>
        <taxon>Eukaryota</taxon>
        <taxon>Fungi</taxon>
        <taxon>Dikarya</taxon>
        <taxon>Ascomycota</taxon>
        <taxon>Pezizomycotina</taxon>
        <taxon>Eurotiomycetes</taxon>
        <taxon>Eurotiomycetidae</taxon>
        <taxon>Eurotiales</taxon>
        <taxon>Aspergillaceae</taxon>
        <taxon>Aspergillus</taxon>
        <taxon>Aspergillus subgen. Nidulantes</taxon>
    </lineage>
</organism>
<dbReference type="Pfam" id="PF12359">
    <property type="entry name" value="DUF3645"/>
    <property type="match status" value="1"/>
</dbReference>
<gene>
    <name evidence="11" type="ORF">BJX63DRAFT_427905</name>
</gene>
<dbReference type="Proteomes" id="UP001610334">
    <property type="component" value="Unassembled WGS sequence"/>
</dbReference>
<dbReference type="PANTHER" id="PTHR13367:SF34">
    <property type="match status" value="1"/>
</dbReference>
<evidence type="ECO:0000256" key="1">
    <source>
        <dbReference type="ARBA" id="ARBA00000707"/>
    </source>
</evidence>
<dbReference type="PANTHER" id="PTHR13367">
    <property type="entry name" value="UBIQUITIN THIOESTERASE"/>
    <property type="match status" value="1"/>
</dbReference>
<evidence type="ECO:0000259" key="8">
    <source>
        <dbReference type="Pfam" id="PF12340"/>
    </source>
</evidence>
<feature type="domain" description="DUF6606" evidence="10">
    <location>
        <begin position="9"/>
        <end position="279"/>
    </location>
</feature>
<accession>A0ABR4I2M1</accession>